<dbReference type="InterPro" id="IPR011990">
    <property type="entry name" value="TPR-like_helical_dom_sf"/>
</dbReference>
<sequence length="423" mass="45132">MLEQPSTFGSKLREARLASGVKLVELARRIHYSKSQLSKVETGHQRPGAELARLCDAALGQRGALIALVPKTRRGEKSAVSSDHPLPSSWAPPGRRQVLGVGAGSLLAAATPASALPATALADSSLLDASAALFDQFRRLGQTAPPGAVLPALAEQTRTLRALAARSGPRTGRGLLTLCARYAEFAGWMAQEAGADTAALRWTEYAVELSAESDDASLASYALVRRGLVAYYRGDATDTIDLARGARANRLPYRVRGLAAQREAQGYALAGDRTACLHALDQARELLDRAETEQGTAGPVIGTTHLRDPVAMITGWCLLDLGQPRRAAQILDEEIERIPAKALRTQARYGARRALAHALTGEIDRACAHTRELLSTAHTVASATIAQDLRRLSRTLGRHPRNPAVRELAPLLTFALSPTALAL</sequence>
<dbReference type="RefSeq" id="WP_114621858.1">
    <property type="nucleotide sequence ID" value="NZ_QQNA01000007.1"/>
</dbReference>
<dbReference type="InterPro" id="IPR006311">
    <property type="entry name" value="TAT_signal"/>
</dbReference>
<proteinExistence type="predicted"/>
<dbReference type="OrthoDB" id="5184419at2"/>
<dbReference type="SUPFAM" id="SSF47413">
    <property type="entry name" value="lambda repressor-like DNA-binding domains"/>
    <property type="match status" value="1"/>
</dbReference>
<evidence type="ECO:0000313" key="3">
    <source>
        <dbReference type="Proteomes" id="UP000253741"/>
    </source>
</evidence>
<evidence type="ECO:0000313" key="2">
    <source>
        <dbReference type="EMBL" id="RDG39845.1"/>
    </source>
</evidence>
<keyword evidence="3" id="KW-1185">Reference proteome</keyword>
<dbReference type="Pfam" id="PF13560">
    <property type="entry name" value="HTH_31"/>
    <property type="match status" value="1"/>
</dbReference>
<dbReference type="GO" id="GO:0003677">
    <property type="term" value="F:DNA binding"/>
    <property type="evidence" value="ECO:0007669"/>
    <property type="project" value="InterPro"/>
</dbReference>
<reference evidence="2 3" key="1">
    <citation type="submission" date="2018-07" db="EMBL/GenBank/DDBJ databases">
        <title>Streptomyces species from bats.</title>
        <authorList>
            <person name="Dunlap C."/>
        </authorList>
    </citation>
    <scope>NUCLEOTIDE SEQUENCE [LARGE SCALE GENOMIC DNA]</scope>
    <source>
        <strain evidence="2 3">AC230</strain>
    </source>
</reference>
<dbReference type="EMBL" id="QQNA01000007">
    <property type="protein sequence ID" value="RDG39845.1"/>
    <property type="molecule type" value="Genomic_DNA"/>
</dbReference>
<dbReference type="AlphaFoldDB" id="A0A370BKI0"/>
<dbReference type="CDD" id="cd00093">
    <property type="entry name" value="HTH_XRE"/>
    <property type="match status" value="1"/>
</dbReference>
<evidence type="ECO:0000259" key="1">
    <source>
        <dbReference type="PROSITE" id="PS50943"/>
    </source>
</evidence>
<dbReference type="InterPro" id="IPR001387">
    <property type="entry name" value="Cro/C1-type_HTH"/>
</dbReference>
<dbReference type="PROSITE" id="PS51318">
    <property type="entry name" value="TAT"/>
    <property type="match status" value="1"/>
</dbReference>
<organism evidence="2 3">
    <name type="scientific">Streptomyces corynorhini</name>
    <dbReference type="NCBI Taxonomy" id="2282652"/>
    <lineage>
        <taxon>Bacteria</taxon>
        <taxon>Bacillati</taxon>
        <taxon>Actinomycetota</taxon>
        <taxon>Actinomycetes</taxon>
        <taxon>Kitasatosporales</taxon>
        <taxon>Streptomycetaceae</taxon>
        <taxon>Streptomyces</taxon>
    </lineage>
</organism>
<dbReference type="SUPFAM" id="SSF48452">
    <property type="entry name" value="TPR-like"/>
    <property type="match status" value="1"/>
</dbReference>
<protein>
    <submittedName>
        <fullName evidence="2">XRE family transcriptional regulator</fullName>
    </submittedName>
</protein>
<dbReference type="Proteomes" id="UP000253741">
    <property type="component" value="Unassembled WGS sequence"/>
</dbReference>
<name>A0A370BKI0_9ACTN</name>
<accession>A0A370BKI0</accession>
<comment type="caution">
    <text evidence="2">The sequence shown here is derived from an EMBL/GenBank/DDBJ whole genome shotgun (WGS) entry which is preliminary data.</text>
</comment>
<dbReference type="PROSITE" id="PS50943">
    <property type="entry name" value="HTH_CROC1"/>
    <property type="match status" value="1"/>
</dbReference>
<gene>
    <name evidence="2" type="ORF">DVH02_01665</name>
</gene>
<dbReference type="InterPro" id="IPR010982">
    <property type="entry name" value="Lambda_DNA-bd_dom_sf"/>
</dbReference>
<feature type="domain" description="HTH cro/C1-type" evidence="1">
    <location>
        <begin position="12"/>
        <end position="66"/>
    </location>
</feature>
<dbReference type="Gene3D" id="1.10.260.40">
    <property type="entry name" value="lambda repressor-like DNA-binding domains"/>
    <property type="match status" value="1"/>
</dbReference>
<dbReference type="SMART" id="SM00530">
    <property type="entry name" value="HTH_XRE"/>
    <property type="match status" value="1"/>
</dbReference>